<feature type="transmembrane region" description="Helical" evidence="1">
    <location>
        <begin position="46"/>
        <end position="67"/>
    </location>
</feature>
<gene>
    <name evidence="2" type="ORF">BCF46_1872</name>
</gene>
<feature type="transmembrane region" description="Helical" evidence="1">
    <location>
        <begin position="21"/>
        <end position="40"/>
    </location>
</feature>
<dbReference type="Proteomes" id="UP000269157">
    <property type="component" value="Unassembled WGS sequence"/>
</dbReference>
<dbReference type="EMBL" id="RCCE01000003">
    <property type="protein sequence ID" value="RLJ51658.1"/>
    <property type="molecule type" value="Genomic_DNA"/>
</dbReference>
<evidence type="ECO:0000313" key="3">
    <source>
        <dbReference type="Proteomes" id="UP000269157"/>
    </source>
</evidence>
<keyword evidence="1" id="KW-1133">Transmembrane helix</keyword>
<keyword evidence="1" id="KW-0472">Membrane</keyword>
<dbReference type="InterPro" id="IPR009937">
    <property type="entry name" value="Phage_holin_3_6"/>
</dbReference>
<dbReference type="AlphaFoldDB" id="A0A497WEW3"/>
<comment type="caution">
    <text evidence="2">The sequence shown here is derived from an EMBL/GenBank/DDBJ whole genome shotgun (WGS) entry which is preliminary data.</text>
</comment>
<keyword evidence="3" id="KW-1185">Reference proteome</keyword>
<dbReference type="RefSeq" id="WP_121023531.1">
    <property type="nucleotide sequence ID" value="NZ_RCCE01000003.1"/>
</dbReference>
<evidence type="ECO:0000256" key="1">
    <source>
        <dbReference type="SAM" id="Phobius"/>
    </source>
</evidence>
<protein>
    <submittedName>
        <fullName evidence="2">Putative superfamily III holin-X</fullName>
    </submittedName>
</protein>
<proteinExistence type="predicted"/>
<dbReference type="OrthoDB" id="7876774at2"/>
<dbReference type="Pfam" id="PF07332">
    <property type="entry name" value="Phage_holin_3_6"/>
    <property type="match status" value="1"/>
</dbReference>
<reference evidence="2 3" key="1">
    <citation type="submission" date="2018-10" db="EMBL/GenBank/DDBJ databases">
        <title>Genomic Encyclopedia of Archaeal and Bacterial Type Strains, Phase II (KMG-II): from individual species to whole genera.</title>
        <authorList>
            <person name="Goeker M."/>
        </authorList>
    </citation>
    <scope>NUCLEOTIDE SEQUENCE [LARGE SCALE GENOMIC DNA]</scope>
    <source>
        <strain evidence="2 3">DSM 29466</strain>
    </source>
</reference>
<evidence type="ECO:0000313" key="2">
    <source>
        <dbReference type="EMBL" id="RLJ51658.1"/>
    </source>
</evidence>
<accession>A0A497WEW3</accession>
<name>A0A497WEW3_9RHOB</name>
<keyword evidence="1" id="KW-0812">Transmembrane</keyword>
<organism evidence="2 3">
    <name type="scientific">Litoreibacter meonggei</name>
    <dbReference type="NCBI Taxonomy" id="1049199"/>
    <lineage>
        <taxon>Bacteria</taxon>
        <taxon>Pseudomonadati</taxon>
        <taxon>Pseudomonadota</taxon>
        <taxon>Alphaproteobacteria</taxon>
        <taxon>Rhodobacterales</taxon>
        <taxon>Roseobacteraceae</taxon>
        <taxon>Litoreibacter</taxon>
    </lineage>
</organism>
<sequence>MFNIEQKVAKTARKVGLLSGGLLLCSIGIGFLTVAGWLALAPIVGVQLTATIMAGLYLGVGCIMIGISSRNSHSPEYQKQAEAPVKPEGPPVMQAFMFGLQAGAKAEQARR</sequence>